<organism evidence="2 3">
    <name type="scientific">Bradyrhizobium diazoefficiens</name>
    <dbReference type="NCBI Taxonomy" id="1355477"/>
    <lineage>
        <taxon>Bacteria</taxon>
        <taxon>Pseudomonadati</taxon>
        <taxon>Pseudomonadota</taxon>
        <taxon>Alphaproteobacteria</taxon>
        <taxon>Hyphomicrobiales</taxon>
        <taxon>Nitrobacteraceae</taxon>
        <taxon>Bradyrhizobium</taxon>
    </lineage>
</organism>
<dbReference type="EMBL" id="AP014685">
    <property type="protein sequence ID" value="BAR61911.1"/>
    <property type="molecule type" value="Genomic_DNA"/>
</dbReference>
<dbReference type="Pfam" id="PF21781">
    <property type="entry name" value="DUF6876"/>
    <property type="match status" value="1"/>
</dbReference>
<feature type="domain" description="DUF6876" evidence="1">
    <location>
        <begin position="3"/>
        <end position="114"/>
    </location>
</feature>
<evidence type="ECO:0000259" key="1">
    <source>
        <dbReference type="Pfam" id="PF21781"/>
    </source>
</evidence>
<accession>A0A0E4BWJ5</accession>
<protein>
    <recommendedName>
        <fullName evidence="1">DUF6876 domain-containing protein</fullName>
    </recommendedName>
</protein>
<gene>
    <name evidence="2" type="ORF">NK6_8764</name>
</gene>
<dbReference type="AlphaFoldDB" id="A0A0E4BWJ5"/>
<dbReference type="InterPro" id="IPR049241">
    <property type="entry name" value="DUF6876"/>
</dbReference>
<reference evidence="2 3" key="1">
    <citation type="submission" date="2014-11" db="EMBL/GenBank/DDBJ databases">
        <title>Symbiosis island explosion on the genome of extra-slow-growing strains of soybean bradyrhizobia with massive insertion sequences.</title>
        <authorList>
            <person name="Iida T."/>
            <person name="Minamisawa K."/>
        </authorList>
    </citation>
    <scope>NUCLEOTIDE SEQUENCE [LARGE SCALE GENOMIC DNA]</scope>
    <source>
        <strain evidence="2 3">NK6</strain>
    </source>
</reference>
<dbReference type="Proteomes" id="UP000063308">
    <property type="component" value="Chromosome"/>
</dbReference>
<proteinExistence type="predicted"/>
<sequence length="114" mass="13144">MITKTDLAHFTGTDNHYQHRLMRSVRYTDGVQFLAKNAQAYWLIDKIATLQLEKKIRAADFQAWQLVVTNNTATLTCKDDDVILHSEHITFTDFPLDEITLWVESGVILLPSEH</sequence>
<evidence type="ECO:0000313" key="3">
    <source>
        <dbReference type="Proteomes" id="UP000063308"/>
    </source>
</evidence>
<evidence type="ECO:0000313" key="2">
    <source>
        <dbReference type="EMBL" id="BAR61911.1"/>
    </source>
</evidence>
<name>A0A0E4BWJ5_9BRAD</name>